<dbReference type="GO" id="GO:0016887">
    <property type="term" value="F:ATP hydrolysis activity"/>
    <property type="evidence" value="ECO:0007669"/>
    <property type="project" value="RHEA"/>
</dbReference>
<feature type="compositionally biased region" description="Low complexity" evidence="10">
    <location>
        <begin position="593"/>
        <end position="609"/>
    </location>
</feature>
<dbReference type="GO" id="GO:0005634">
    <property type="term" value="C:nucleus"/>
    <property type="evidence" value="ECO:0007669"/>
    <property type="project" value="UniProtKB-SubCell"/>
</dbReference>
<gene>
    <name evidence="13" type="ORF">BRENAR_LOCUS3561</name>
</gene>
<feature type="region of interest" description="Disordered" evidence="10">
    <location>
        <begin position="576"/>
        <end position="611"/>
    </location>
</feature>
<feature type="region of interest" description="Disordered" evidence="10">
    <location>
        <begin position="498"/>
        <end position="524"/>
    </location>
</feature>
<dbReference type="PANTHER" id="PTHR14025:SF20">
    <property type="entry name" value="FANCONI ANEMIA GROUP M PROTEIN"/>
    <property type="match status" value="1"/>
</dbReference>
<evidence type="ECO:0000256" key="5">
    <source>
        <dbReference type="ARBA" id="ARBA00022806"/>
    </source>
</evidence>
<evidence type="ECO:0000259" key="11">
    <source>
        <dbReference type="PROSITE" id="PS51192"/>
    </source>
</evidence>
<name>A0A448YPF9_BRENA</name>
<evidence type="ECO:0000256" key="9">
    <source>
        <dbReference type="RuleBase" id="RU367027"/>
    </source>
</evidence>
<dbReference type="SMART" id="SM00490">
    <property type="entry name" value="HELICc"/>
    <property type="match status" value="1"/>
</dbReference>
<dbReference type="GO" id="GO:0043138">
    <property type="term" value="F:3'-5' DNA helicase activity"/>
    <property type="evidence" value="ECO:0007669"/>
    <property type="project" value="InterPro"/>
</dbReference>
<evidence type="ECO:0000313" key="14">
    <source>
        <dbReference type="Proteomes" id="UP000290900"/>
    </source>
</evidence>
<dbReference type="InterPro" id="IPR001650">
    <property type="entry name" value="Helicase_C-like"/>
</dbReference>
<comment type="subunit">
    <text evidence="9">Interacts with the MHF histone-fold complex to form the FANCM-MHF complex.</text>
</comment>
<evidence type="ECO:0000259" key="12">
    <source>
        <dbReference type="PROSITE" id="PS51194"/>
    </source>
</evidence>
<feature type="compositionally biased region" description="Low complexity" evidence="10">
    <location>
        <begin position="130"/>
        <end position="167"/>
    </location>
</feature>
<dbReference type="Gene3D" id="3.40.50.300">
    <property type="entry name" value="P-loop containing nucleotide triphosphate hydrolases"/>
    <property type="match status" value="3"/>
</dbReference>
<evidence type="ECO:0000256" key="10">
    <source>
        <dbReference type="SAM" id="MobiDB-lite"/>
    </source>
</evidence>
<dbReference type="InterPro" id="IPR014001">
    <property type="entry name" value="Helicase_ATP-bd"/>
</dbReference>
<feature type="domain" description="Helicase ATP-binding" evidence="11">
    <location>
        <begin position="85"/>
        <end position="302"/>
    </location>
</feature>
<feature type="domain" description="Helicase C-terminal" evidence="12">
    <location>
        <begin position="507"/>
        <end position="718"/>
    </location>
</feature>
<keyword evidence="3" id="KW-0547">Nucleotide-binding</keyword>
<comment type="similarity">
    <text evidence="2 9">Belongs to the DEAD box helicase family. DEAH subfamily. FANCM sub-subfamily.</text>
</comment>
<feature type="region of interest" description="Disordered" evidence="10">
    <location>
        <begin position="887"/>
        <end position="943"/>
    </location>
</feature>
<dbReference type="OrthoDB" id="164902at2759"/>
<dbReference type="Pfam" id="PF00270">
    <property type="entry name" value="DEAD"/>
    <property type="match status" value="1"/>
</dbReference>
<dbReference type="EC" id="3.6.4.12" evidence="9"/>
<keyword evidence="5" id="KW-0347">Helicase</keyword>
<dbReference type="PROSITE" id="PS51194">
    <property type="entry name" value="HELICASE_CTER"/>
    <property type="match status" value="1"/>
</dbReference>
<dbReference type="GO" id="GO:0045003">
    <property type="term" value="P:double-strand break repair via synthesis-dependent strand annealing"/>
    <property type="evidence" value="ECO:0007669"/>
    <property type="project" value="TreeGrafter"/>
</dbReference>
<dbReference type="GO" id="GO:0005524">
    <property type="term" value="F:ATP binding"/>
    <property type="evidence" value="ECO:0007669"/>
    <property type="project" value="UniProtKB-UniRule"/>
</dbReference>
<dbReference type="GO" id="GO:0036297">
    <property type="term" value="P:interstrand cross-link repair"/>
    <property type="evidence" value="ECO:0007669"/>
    <property type="project" value="TreeGrafter"/>
</dbReference>
<evidence type="ECO:0000313" key="13">
    <source>
        <dbReference type="EMBL" id="VEU22830.1"/>
    </source>
</evidence>
<proteinExistence type="inferred from homology"/>
<evidence type="ECO:0000256" key="6">
    <source>
        <dbReference type="ARBA" id="ARBA00022840"/>
    </source>
</evidence>
<comment type="function">
    <text evidence="9">ATP-dependent DNA helicase involved in DNA damage repair by homologous recombination and in genome maintenance. Capable of unwinding D-loops. Plays a role in limiting crossover recombinants during mitotic DNA double-strand break (DSB) repair. Component of a FANCM-MHF complex which promotes gene conversion at blocked replication forks, probably by reversal of the stalled fork.</text>
</comment>
<dbReference type="SMART" id="SM00487">
    <property type="entry name" value="DEXDc"/>
    <property type="match status" value="1"/>
</dbReference>
<evidence type="ECO:0000256" key="4">
    <source>
        <dbReference type="ARBA" id="ARBA00022801"/>
    </source>
</evidence>
<feature type="compositionally biased region" description="Basic and acidic residues" evidence="10">
    <location>
        <begin position="887"/>
        <end position="899"/>
    </location>
</feature>
<dbReference type="SUPFAM" id="SSF52540">
    <property type="entry name" value="P-loop containing nucleoside triphosphate hydrolases"/>
    <property type="match status" value="1"/>
</dbReference>
<sequence>MSSSSFSDDDDEVLLLTKSSTPSSLNKRSTVLKSGQRSLDGTTIYEEIHETNVSYSATHHRLNADQLSSIVYPTNLQVRAYQESIVKHALMENVLCALPTGLGKTFIASTVMLNYYRWVSGREGGGDGTGSTANGSTANRSAASTASSKSTTKALPQSASSASPAMPPTSSGLIIFMAPTRPLVAQQMHACYSITGIPVDDTAVLLDIPRKDRRDLWQSRRVFFATPQVVANDLSSGLVDPRDICCIIVDEAHRARGNYAYCAVIEHLSKINTSVRILALTATPGADVESVQQIVDNLQISRVDVRIDTDSDVSPYINDRSIVKIDCPATPEIDHVVDLISRAILPVLKKANSAGIYDITVPSRINQFRAFEKSRQVLANHSLPQGLKWTYYFQLRLLAEVGLFLRRLYVYGIKTFYSLFLDKYTEFTTKYNMGKSKNKMAATFYFDENVKKMKGYVEKLIADDEKRSMEEGEIVEGLFSHTKMGEMVGRVVEFLSSQAPTERTGGQVESVRKSSSDEPSGDLVLPSSHSSIIIFTEYRESALEIVHCLQSANKLTSPNLIRPHIFIGQAREKDKFDEETYRKGGKKGKKGKSNSPSTAATTSSDAAQSKGMSQKVQKELLSKFKSGVYNILVATSIGEEGLDIGEVDMIVCFDSTSSPIKNIQRMGRTGRKRAGNVVLLFSANERDKFDRAMDNYRWIQNKIRSADSGLELHPSDRIVPKEYNPEIVYTKIDIPEENEEILEGVEGGVFDDDLLIERAKKGVKKKGGKRRERQMKIEKKFYMPENVETGFRKASSMVKRRKVGESKRREEEKKKKQAEFNKSDEVLMSEDVGDESLSQLLGGGEGKSVRQEVEAKKVSKAASKPMVIDLSEFTDDELKDDEVELQETRKNTESSDLPHKPAGHPLTSSPPIPSSQFDSSDDSETIMSPSKGPPPRVSSHITPDPVFDNHFGERDGFMSTQQEIAFYSKEFTADENAYYDPMHFNVIDDPLICVRQGGSEFGRIPHSSVSESLIGFEGVTKRGNEGK</sequence>
<dbReference type="InParanoid" id="A0A448YPF9"/>
<dbReference type="InterPro" id="IPR027417">
    <property type="entry name" value="P-loop_NTPase"/>
</dbReference>
<evidence type="ECO:0000256" key="7">
    <source>
        <dbReference type="ARBA" id="ARBA00023242"/>
    </source>
</evidence>
<dbReference type="InterPro" id="IPR039686">
    <property type="entry name" value="FANCM/Mph1-like_ID"/>
</dbReference>
<feature type="compositionally biased region" description="Basic and acidic residues" evidence="10">
    <location>
        <begin position="847"/>
        <end position="857"/>
    </location>
</feature>
<evidence type="ECO:0000256" key="2">
    <source>
        <dbReference type="ARBA" id="ARBA00009889"/>
    </source>
</evidence>
<evidence type="ECO:0000256" key="3">
    <source>
        <dbReference type="ARBA" id="ARBA00022741"/>
    </source>
</evidence>
<comment type="catalytic activity">
    <reaction evidence="8 9">
        <text>ATP + H2O = ADP + phosphate + H(+)</text>
        <dbReference type="Rhea" id="RHEA:13065"/>
        <dbReference type="ChEBI" id="CHEBI:15377"/>
        <dbReference type="ChEBI" id="CHEBI:15378"/>
        <dbReference type="ChEBI" id="CHEBI:30616"/>
        <dbReference type="ChEBI" id="CHEBI:43474"/>
        <dbReference type="ChEBI" id="CHEBI:456216"/>
        <dbReference type="EC" id="3.6.4.12"/>
    </reaction>
</comment>
<dbReference type="EMBL" id="CAACVR010000030">
    <property type="protein sequence ID" value="VEU22830.1"/>
    <property type="molecule type" value="Genomic_DNA"/>
</dbReference>
<dbReference type="PANTHER" id="PTHR14025">
    <property type="entry name" value="FANCONI ANEMIA GROUP M FANCM FAMILY MEMBER"/>
    <property type="match status" value="1"/>
</dbReference>
<dbReference type="Pfam" id="PF00271">
    <property type="entry name" value="Helicase_C"/>
    <property type="match status" value="1"/>
</dbReference>
<organism evidence="13 14">
    <name type="scientific">Brettanomyces naardenensis</name>
    <name type="common">Yeast</name>
    <dbReference type="NCBI Taxonomy" id="13370"/>
    <lineage>
        <taxon>Eukaryota</taxon>
        <taxon>Fungi</taxon>
        <taxon>Dikarya</taxon>
        <taxon>Ascomycota</taxon>
        <taxon>Saccharomycotina</taxon>
        <taxon>Pichiomycetes</taxon>
        <taxon>Pichiales</taxon>
        <taxon>Pichiaceae</taxon>
        <taxon>Brettanomyces</taxon>
    </lineage>
</organism>
<dbReference type="PROSITE" id="PS51192">
    <property type="entry name" value="HELICASE_ATP_BIND_1"/>
    <property type="match status" value="1"/>
</dbReference>
<evidence type="ECO:0000256" key="1">
    <source>
        <dbReference type="ARBA" id="ARBA00004123"/>
    </source>
</evidence>
<feature type="region of interest" description="Disordered" evidence="10">
    <location>
        <begin position="793"/>
        <end position="862"/>
    </location>
</feature>
<dbReference type="CDD" id="cd18033">
    <property type="entry name" value="DEXDc_FANCM"/>
    <property type="match status" value="1"/>
</dbReference>
<reference evidence="13 14" key="1">
    <citation type="submission" date="2018-12" db="EMBL/GenBank/DDBJ databases">
        <authorList>
            <person name="Tiukova I."/>
            <person name="Dainat J."/>
        </authorList>
    </citation>
    <scope>NUCLEOTIDE SEQUENCE [LARGE SCALE GENOMIC DNA]</scope>
</reference>
<dbReference type="GO" id="GO:0000400">
    <property type="term" value="F:four-way junction DNA binding"/>
    <property type="evidence" value="ECO:0007669"/>
    <property type="project" value="TreeGrafter"/>
</dbReference>
<dbReference type="InterPro" id="IPR044749">
    <property type="entry name" value="FANCM_DEXDc"/>
</dbReference>
<feature type="region of interest" description="Disordered" evidence="10">
    <location>
        <begin position="125"/>
        <end position="167"/>
    </location>
</feature>
<dbReference type="CDD" id="cd12091">
    <property type="entry name" value="FANCM_ID"/>
    <property type="match status" value="1"/>
</dbReference>
<evidence type="ECO:0000256" key="8">
    <source>
        <dbReference type="ARBA" id="ARBA00047995"/>
    </source>
</evidence>
<feature type="compositionally biased region" description="Basic residues" evidence="10">
    <location>
        <begin position="583"/>
        <end position="592"/>
    </location>
</feature>
<keyword evidence="4" id="KW-0378">Hydrolase</keyword>
<dbReference type="AlphaFoldDB" id="A0A448YPF9"/>
<dbReference type="FunCoup" id="A0A448YPF9">
    <property type="interactions" value="251"/>
</dbReference>
<dbReference type="STRING" id="13370.A0A448YPF9"/>
<keyword evidence="6" id="KW-0067">ATP-binding</keyword>
<dbReference type="Proteomes" id="UP000290900">
    <property type="component" value="Unassembled WGS sequence"/>
</dbReference>
<feature type="compositionally biased region" description="Basic and acidic residues" evidence="10">
    <location>
        <begin position="803"/>
        <end position="825"/>
    </location>
</feature>
<protein>
    <recommendedName>
        <fullName evidence="9">ATP-dependent DNA helicase</fullName>
        <ecNumber evidence="9">3.6.4.12</ecNumber>
    </recommendedName>
</protein>
<dbReference type="GO" id="GO:0009378">
    <property type="term" value="F:four-way junction helicase activity"/>
    <property type="evidence" value="ECO:0007669"/>
    <property type="project" value="TreeGrafter"/>
</dbReference>
<dbReference type="InterPro" id="IPR011545">
    <property type="entry name" value="DEAD/DEAH_box_helicase_dom"/>
</dbReference>
<keyword evidence="7" id="KW-0539">Nucleus</keyword>
<keyword evidence="14" id="KW-1185">Reference proteome</keyword>
<accession>A0A448YPF9</accession>
<comment type="subcellular location">
    <subcellularLocation>
        <location evidence="1 9">Nucleus</location>
    </subcellularLocation>
</comment>